<evidence type="ECO:0000256" key="4">
    <source>
        <dbReference type="ARBA" id="ARBA00023163"/>
    </source>
</evidence>
<dbReference type="PANTHER" id="PTHR30118:SF15">
    <property type="entry name" value="TRANSCRIPTIONAL REGULATORY PROTEIN"/>
    <property type="match status" value="1"/>
</dbReference>
<evidence type="ECO:0000259" key="6">
    <source>
        <dbReference type="PROSITE" id="PS50931"/>
    </source>
</evidence>
<dbReference type="GO" id="GO:0003700">
    <property type="term" value="F:DNA-binding transcription factor activity"/>
    <property type="evidence" value="ECO:0007669"/>
    <property type="project" value="InterPro"/>
</dbReference>
<dbReference type="Gene3D" id="3.40.190.10">
    <property type="entry name" value="Periplasmic binding protein-like II"/>
    <property type="match status" value="2"/>
</dbReference>
<dbReference type="STRING" id="68895.RR42_s0350"/>
<keyword evidence="3" id="KW-0238">DNA-binding</keyword>
<keyword evidence="4" id="KW-0804">Transcription</keyword>
<dbReference type="Gene3D" id="1.10.10.10">
    <property type="entry name" value="Winged helix-like DNA-binding domain superfamily/Winged helix DNA-binding domain"/>
    <property type="match status" value="1"/>
</dbReference>
<dbReference type="Pfam" id="PF00126">
    <property type="entry name" value="HTH_1"/>
    <property type="match status" value="1"/>
</dbReference>
<dbReference type="Proteomes" id="UP000031843">
    <property type="component" value="Chromosome secondary"/>
</dbReference>
<accession>A0A0C4YN15</accession>
<feature type="region of interest" description="Disordered" evidence="5">
    <location>
        <begin position="313"/>
        <end position="332"/>
    </location>
</feature>
<evidence type="ECO:0000256" key="3">
    <source>
        <dbReference type="ARBA" id="ARBA00023125"/>
    </source>
</evidence>
<sequence>MYAMHADELDLNLLAVFDAMLRERSVTKAAQELGLTQSAMSHALNRLRAFFDDQLFVKTPAGMTPTHKAEELTEAIVGVMATVRQQVLSQSRFDPLAARRTFNLCMTDMGELVFLPPLISRLRREAPHCKLRTLQVPLQQIEGMLGTGEADLALGSIRAAPEGLFQQRLFMHSFVTIVSARNQEVGDALTLEQFQRMPQIVVTLSGRASAAYDSAFDDHGIQRNIYLSTPHFLVVPLLMEQQPDLIATVPLELANVFARYGTVRVMQPPVALPEFAIKQHWHPRFHHDPAIIWLRELVKRTFEHYPRVYDGEDEAAVPAPQPRRPRRAAKGK</sequence>
<evidence type="ECO:0000256" key="1">
    <source>
        <dbReference type="ARBA" id="ARBA00009437"/>
    </source>
</evidence>
<reference evidence="7 8" key="1">
    <citation type="journal article" date="2015" name="Genome Announc.">
        <title>Complete Genome Sequence of Cupriavidus basilensis 4G11, Isolated from the Oak Ridge Field Research Center Site.</title>
        <authorList>
            <person name="Ray J."/>
            <person name="Waters R.J."/>
            <person name="Skerker J.M."/>
            <person name="Kuehl J.V."/>
            <person name="Price M.N."/>
            <person name="Huang J."/>
            <person name="Chakraborty R."/>
            <person name="Arkin A.P."/>
            <person name="Deutschbauer A."/>
        </authorList>
    </citation>
    <scope>NUCLEOTIDE SEQUENCE [LARGE SCALE GENOMIC DNA]</scope>
    <source>
        <strain evidence="7">4G11</strain>
    </source>
</reference>
<dbReference type="InterPro" id="IPR005119">
    <property type="entry name" value="LysR_subst-bd"/>
</dbReference>
<organism evidence="7 8">
    <name type="scientific">Cupriavidus basilensis</name>
    <dbReference type="NCBI Taxonomy" id="68895"/>
    <lineage>
        <taxon>Bacteria</taxon>
        <taxon>Pseudomonadati</taxon>
        <taxon>Pseudomonadota</taxon>
        <taxon>Betaproteobacteria</taxon>
        <taxon>Burkholderiales</taxon>
        <taxon>Burkholderiaceae</taxon>
        <taxon>Cupriavidus</taxon>
    </lineage>
</organism>
<dbReference type="SUPFAM" id="SSF46785">
    <property type="entry name" value="Winged helix' DNA-binding domain"/>
    <property type="match status" value="1"/>
</dbReference>
<keyword evidence="8" id="KW-1185">Reference proteome</keyword>
<dbReference type="CDD" id="cd08459">
    <property type="entry name" value="PBP2_DntR_NahR_LinR_like"/>
    <property type="match status" value="1"/>
</dbReference>
<dbReference type="PROSITE" id="PS50931">
    <property type="entry name" value="HTH_LYSR"/>
    <property type="match status" value="1"/>
</dbReference>
<dbReference type="Pfam" id="PF03466">
    <property type="entry name" value="LysR_substrate"/>
    <property type="match status" value="1"/>
</dbReference>
<dbReference type="GO" id="GO:0003677">
    <property type="term" value="F:DNA binding"/>
    <property type="evidence" value="ECO:0007669"/>
    <property type="project" value="UniProtKB-KW"/>
</dbReference>
<comment type="similarity">
    <text evidence="1">Belongs to the LysR transcriptional regulatory family.</text>
</comment>
<dbReference type="SUPFAM" id="SSF53850">
    <property type="entry name" value="Periplasmic binding protein-like II"/>
    <property type="match status" value="1"/>
</dbReference>
<dbReference type="InterPro" id="IPR000847">
    <property type="entry name" value="LysR_HTH_N"/>
</dbReference>
<keyword evidence="2" id="KW-0805">Transcription regulation</keyword>
<evidence type="ECO:0000256" key="2">
    <source>
        <dbReference type="ARBA" id="ARBA00023015"/>
    </source>
</evidence>
<feature type="domain" description="HTH lysR-type" evidence="6">
    <location>
        <begin position="9"/>
        <end position="66"/>
    </location>
</feature>
<dbReference type="InterPro" id="IPR036388">
    <property type="entry name" value="WH-like_DNA-bd_sf"/>
</dbReference>
<dbReference type="KEGG" id="cbw:RR42_s0350"/>
<evidence type="ECO:0000256" key="5">
    <source>
        <dbReference type="SAM" id="MobiDB-lite"/>
    </source>
</evidence>
<protein>
    <submittedName>
        <fullName evidence="7">LysR-family transcriptional regulator</fullName>
    </submittedName>
</protein>
<dbReference type="PANTHER" id="PTHR30118">
    <property type="entry name" value="HTH-TYPE TRANSCRIPTIONAL REGULATOR LEUO-RELATED"/>
    <property type="match status" value="1"/>
</dbReference>
<evidence type="ECO:0000313" key="8">
    <source>
        <dbReference type="Proteomes" id="UP000031843"/>
    </source>
</evidence>
<gene>
    <name evidence="7" type="ORF">RR42_s0350</name>
</gene>
<feature type="compositionally biased region" description="Basic residues" evidence="5">
    <location>
        <begin position="323"/>
        <end position="332"/>
    </location>
</feature>
<dbReference type="InterPro" id="IPR050389">
    <property type="entry name" value="LysR-type_TF"/>
</dbReference>
<dbReference type="PRINTS" id="PR00039">
    <property type="entry name" value="HTHLYSR"/>
</dbReference>
<name>A0A0C4YN15_9BURK</name>
<dbReference type="EMBL" id="CP010537">
    <property type="protein sequence ID" value="AJG21946.1"/>
    <property type="molecule type" value="Genomic_DNA"/>
</dbReference>
<proteinExistence type="inferred from homology"/>
<dbReference type="AlphaFoldDB" id="A0A0C4YN15"/>
<evidence type="ECO:0000313" key="7">
    <source>
        <dbReference type="EMBL" id="AJG21946.1"/>
    </source>
</evidence>
<dbReference type="InterPro" id="IPR036390">
    <property type="entry name" value="WH_DNA-bd_sf"/>
</dbReference>